<evidence type="ECO:0000256" key="4">
    <source>
        <dbReference type="ARBA" id="ARBA00022840"/>
    </source>
</evidence>
<protein>
    <recommendedName>
        <fullName evidence="13">NB-ARC domain-containing protein</fullName>
    </recommendedName>
</protein>
<dbReference type="Pfam" id="PF00931">
    <property type="entry name" value="NB-ARC"/>
    <property type="match status" value="1"/>
</dbReference>
<evidence type="ECO:0000256" key="5">
    <source>
        <dbReference type="ARBA" id="ARBA00023125"/>
    </source>
</evidence>
<keyword evidence="4" id="KW-0067">ATP-binding</keyword>
<keyword evidence="4" id="KW-0547">Nucleotide-binding</keyword>
<dbReference type="PRINTS" id="PR00364">
    <property type="entry name" value="DISEASERSIST"/>
</dbReference>
<evidence type="ECO:0000313" key="11">
    <source>
        <dbReference type="EMBL" id="KAG5550593.1"/>
    </source>
</evidence>
<keyword evidence="3" id="KW-0611">Plant defense</keyword>
<evidence type="ECO:0000256" key="2">
    <source>
        <dbReference type="ARBA" id="ARBA00022614"/>
    </source>
</evidence>
<dbReference type="InterPro" id="IPR031660">
    <property type="entry name" value="TOPRIM_C"/>
</dbReference>
<feature type="domain" description="NB-ARC" evidence="8">
    <location>
        <begin position="167"/>
        <end position="326"/>
    </location>
</feature>
<evidence type="ECO:0000259" key="10">
    <source>
        <dbReference type="Pfam" id="PF23247"/>
    </source>
</evidence>
<dbReference type="Gene3D" id="1.10.8.430">
    <property type="entry name" value="Helical domain of apoptotic protease-activating factors"/>
    <property type="match status" value="1"/>
</dbReference>
<dbReference type="InterPro" id="IPR042197">
    <property type="entry name" value="Apaf_helical"/>
</dbReference>
<gene>
    <name evidence="11" type="ORF">RHGRI_015519</name>
</gene>
<dbReference type="FunFam" id="3.40.50.300:FF:001091">
    <property type="entry name" value="Probable disease resistance protein At1g61300"/>
    <property type="match status" value="1"/>
</dbReference>
<dbReference type="Gene3D" id="3.40.50.300">
    <property type="entry name" value="P-loop containing nucleotide triphosphate hydrolases"/>
    <property type="match status" value="1"/>
</dbReference>
<feature type="domain" description="Disease resistance protein At4g27190-like leucine-rich repeats" evidence="10">
    <location>
        <begin position="1150"/>
        <end position="1245"/>
    </location>
</feature>
<dbReference type="EMBL" id="JACTNZ010000005">
    <property type="protein sequence ID" value="KAG5550593.1"/>
    <property type="molecule type" value="Genomic_DNA"/>
</dbReference>
<dbReference type="SUPFAM" id="SSF52047">
    <property type="entry name" value="RNI-like"/>
    <property type="match status" value="1"/>
</dbReference>
<dbReference type="GO" id="GO:0043531">
    <property type="term" value="F:ADP binding"/>
    <property type="evidence" value="ECO:0007669"/>
    <property type="project" value="InterPro"/>
</dbReference>
<dbReference type="GO" id="GO:0006952">
    <property type="term" value="P:defense response"/>
    <property type="evidence" value="ECO:0007669"/>
    <property type="project" value="UniProtKB-KW"/>
</dbReference>
<sequence>MCSPTIVLDKIVEKIVDIVFESVGRHLGYLFNYKQNMKNLEVERDKLQELRRTFEGKIDEAENRGEVIVENVSDWRNGAERLRQGVEAFMDEKRVKENAQCFKFKCPNFISRYRLSKEAEKKMGDVKSLIEKANFDTISSSAPPPPELQFPSIGEYVSFDSRASAFNMIMEALKDSKVNVIGVYGAGGVGKTTMVEKVGEQVKKDGLFDEVVMAVVSQDVNMTKIQEVLADRLSLKLEAKTEVGKANELWNRLNNGKRNLVILDDTWKKLNLKEIGIPITDGNKGCKVVLTSRNQRVFKDMDVHKDFPIEVLLEEEAWNLFKKKMGNSGESNDQLHDDIANAVCKECRGLPVAILAVATALKDKGMDDWTSSLDKLQKAMLNDIEGIDPNLFKSLKLSYDYLKSKDAKSCFLLCCLFPEDAQVPIEELARHCMARRLLCQEPTTLEKARVIVRSVVNTLKTSCLLLDGENDDFVKMHDIVRDVAISIAKEAEAFMVKHGVEEWPETGTYEKYSAISLRSETIHELPNELVCPELHTLMLECSNSTFQRDTKIPDRFFSGAEKLMVLELDSISMLPLPSSLGKLTELRMLCLINCKLGDIAILECLKNKLEVLRLRGSDIKALPPEVGELTHLRLLDLGDCKELNVIPNGVISKLKQLEELHFPRSFKNWEGTTGNEEISKVSLDELMSLTRLSTLVIHIPHHRLLPKDLGFQNLIRFIITVREQSPHQYRGNFIKRMVDDQRLSIKDYSVVVLRDIIDIDDDFNILERLLGKPKWSTERGGLYPSRSFTNLTQLLIWKCGLKYLFSPSCARGLLQLQSLKIWESEIMEAVIGNEGEKDDEIIANVMKFKYFNDLESHNKDIIWEDEQDGEAIELAFSKKKFEARKNWLRHFELGTYLDQKEKLINSDFVYKELILFSMADLQWSIPSITSGTYMPIIPMLVVNGSEGIGIGWSSNIPNYSLRDIVANVAFPALEELSISSVPNITEIWDKNLIPVESICLIRSLYVWNCEKLMNVIPAHMLFLLKTIKTLEVGCCEEMEVIVELEKREEETQVAFPALEELSINRMPNITEIWDKNLLPAESFCRLRSLEIWDCEKLMNVIPSHMLFLLKKIKTLEVSYCQEMEVIVELEKREEETQEATNKDVIIVQGCEKLRSLKVKNCEKLVNVVPSHMLPLLKNIETLEVWGCPKMEVIVVLGKREEETQEATTNKDMIIVFPELRSLKLRKLENLKGVCAYKSEDRLCFNVQVEFPSLEELSIISMPNITEIWDENLLQPESICLLRSSGVLGYEKLRSLTVEDCEKLMNVVPSHMHPLLKNIQTLKVSYCPEMEVIVVLEKREEETQEATNKDMIILFPKLWRLDLIKLKNLKGVCAHKSEDPLCFNVQVTLLEFIKTSQENPDPDEACTAGPDAAKGVPAAGNVVEGGGVWRESDGLLGVFVGLPALDLLGLLLGEDAADSGGVVDDGKGGGGATEGMGWIEGMCNNGCKW</sequence>
<evidence type="ECO:0000256" key="3">
    <source>
        <dbReference type="ARBA" id="ARBA00022821"/>
    </source>
</evidence>
<evidence type="ECO:0008006" key="13">
    <source>
        <dbReference type="Google" id="ProtNLM"/>
    </source>
</evidence>
<name>A0AAV6KE79_9ERIC</name>
<comment type="similarity">
    <text evidence="1">Belongs to the disease resistance NB-LRR family.</text>
</comment>
<dbReference type="InterPro" id="IPR013760">
    <property type="entry name" value="Topo_IIA-like_dom_sf"/>
</dbReference>
<feature type="coiled-coil region" evidence="6">
    <location>
        <begin position="30"/>
        <end position="64"/>
    </location>
</feature>
<dbReference type="PANTHER" id="PTHR33463">
    <property type="entry name" value="NB-ARC DOMAIN-CONTAINING PROTEIN-RELATED"/>
    <property type="match status" value="1"/>
</dbReference>
<dbReference type="SUPFAM" id="SSF52540">
    <property type="entry name" value="P-loop containing nucleoside triphosphate hydrolases"/>
    <property type="match status" value="1"/>
</dbReference>
<feature type="domain" description="Disease resistance protein At4g27190-like leucine-rich repeats" evidence="10">
    <location>
        <begin position="973"/>
        <end position="1076"/>
    </location>
</feature>
<dbReference type="SUPFAM" id="SSF56719">
    <property type="entry name" value="Type II DNA topoisomerase"/>
    <property type="match status" value="1"/>
</dbReference>
<dbReference type="InterPro" id="IPR032675">
    <property type="entry name" value="LRR_dom_sf"/>
</dbReference>
<comment type="caution">
    <text evidence="11">The sequence shown here is derived from an EMBL/GenBank/DDBJ whole genome shotgun (WGS) entry which is preliminary data.</text>
</comment>
<dbReference type="GO" id="GO:0006265">
    <property type="term" value="P:DNA topological change"/>
    <property type="evidence" value="ECO:0007669"/>
    <property type="project" value="InterPro"/>
</dbReference>
<evidence type="ECO:0000313" key="12">
    <source>
        <dbReference type="Proteomes" id="UP000823749"/>
    </source>
</evidence>
<proteinExistence type="inferred from homology"/>
<dbReference type="InterPro" id="IPR002205">
    <property type="entry name" value="Topo_IIA_dom_A"/>
</dbReference>
<dbReference type="Gene3D" id="3.90.199.10">
    <property type="entry name" value="Topoisomerase II, domain 5"/>
    <property type="match status" value="1"/>
</dbReference>
<reference evidence="11" key="1">
    <citation type="submission" date="2020-08" db="EMBL/GenBank/DDBJ databases">
        <title>Plant Genome Project.</title>
        <authorList>
            <person name="Zhang R.-G."/>
        </authorList>
    </citation>
    <scope>NUCLEOTIDE SEQUENCE</scope>
    <source>
        <strain evidence="11">WSP0</strain>
        <tissue evidence="11">Leaf</tissue>
    </source>
</reference>
<dbReference type="Proteomes" id="UP000823749">
    <property type="component" value="Chromosome 5"/>
</dbReference>
<dbReference type="InterPro" id="IPR013758">
    <property type="entry name" value="Topo_IIA_A/C_ab"/>
</dbReference>
<dbReference type="SUPFAM" id="SSF52058">
    <property type="entry name" value="L domain-like"/>
    <property type="match status" value="1"/>
</dbReference>
<evidence type="ECO:0000259" key="8">
    <source>
        <dbReference type="Pfam" id="PF00931"/>
    </source>
</evidence>
<keyword evidence="5" id="KW-0238">DNA-binding</keyword>
<feature type="domain" description="Topo IIA-type catalytic" evidence="7">
    <location>
        <begin position="932"/>
        <end position="969"/>
    </location>
</feature>
<evidence type="ECO:0000259" key="7">
    <source>
        <dbReference type="Pfam" id="PF00521"/>
    </source>
</evidence>
<evidence type="ECO:0000256" key="1">
    <source>
        <dbReference type="ARBA" id="ARBA00008894"/>
    </source>
</evidence>
<dbReference type="Pfam" id="PF23247">
    <property type="entry name" value="LRR_RPS2"/>
    <property type="match status" value="3"/>
</dbReference>
<keyword evidence="2" id="KW-0433">Leucine-rich repeat</keyword>
<evidence type="ECO:0000259" key="9">
    <source>
        <dbReference type="Pfam" id="PF16898"/>
    </source>
</evidence>
<keyword evidence="6" id="KW-0175">Coiled coil</keyword>
<organism evidence="11 12">
    <name type="scientific">Rhododendron griersonianum</name>
    <dbReference type="NCBI Taxonomy" id="479676"/>
    <lineage>
        <taxon>Eukaryota</taxon>
        <taxon>Viridiplantae</taxon>
        <taxon>Streptophyta</taxon>
        <taxon>Embryophyta</taxon>
        <taxon>Tracheophyta</taxon>
        <taxon>Spermatophyta</taxon>
        <taxon>Magnoliopsida</taxon>
        <taxon>eudicotyledons</taxon>
        <taxon>Gunneridae</taxon>
        <taxon>Pentapetalae</taxon>
        <taxon>asterids</taxon>
        <taxon>Ericales</taxon>
        <taxon>Ericaceae</taxon>
        <taxon>Ericoideae</taxon>
        <taxon>Rhodoreae</taxon>
        <taxon>Rhododendron</taxon>
    </lineage>
</organism>
<dbReference type="Pfam" id="PF00521">
    <property type="entry name" value="DNA_topoisoIV"/>
    <property type="match status" value="1"/>
</dbReference>
<feature type="domain" description="Disease resistance protein At4g27190-like leucine-rich repeats" evidence="10">
    <location>
        <begin position="1289"/>
        <end position="1383"/>
    </location>
</feature>
<feature type="domain" description="C-terminal associated" evidence="9">
    <location>
        <begin position="849"/>
        <end position="920"/>
    </location>
</feature>
<keyword evidence="12" id="KW-1185">Reference proteome</keyword>
<dbReference type="Pfam" id="PF16898">
    <property type="entry name" value="TOPRIM_C"/>
    <property type="match status" value="1"/>
</dbReference>
<dbReference type="InterPro" id="IPR050905">
    <property type="entry name" value="Plant_NBS-LRR"/>
</dbReference>
<dbReference type="InterPro" id="IPR013759">
    <property type="entry name" value="Topo_IIA_B_C"/>
</dbReference>
<dbReference type="GO" id="GO:0003677">
    <property type="term" value="F:DNA binding"/>
    <property type="evidence" value="ECO:0007669"/>
    <property type="project" value="UniProtKB-KW"/>
</dbReference>
<evidence type="ECO:0000256" key="6">
    <source>
        <dbReference type="SAM" id="Coils"/>
    </source>
</evidence>
<dbReference type="InterPro" id="IPR027417">
    <property type="entry name" value="P-loop_NTPase"/>
</dbReference>
<dbReference type="Gene3D" id="3.80.10.10">
    <property type="entry name" value="Ribonuclease Inhibitor"/>
    <property type="match status" value="3"/>
</dbReference>
<dbReference type="GO" id="GO:0003918">
    <property type="term" value="F:DNA topoisomerase type II (double strand cut, ATP-hydrolyzing) activity"/>
    <property type="evidence" value="ECO:0007669"/>
    <property type="project" value="InterPro"/>
</dbReference>
<dbReference type="GO" id="GO:0005524">
    <property type="term" value="F:ATP binding"/>
    <property type="evidence" value="ECO:0007669"/>
    <property type="project" value="UniProtKB-KW"/>
</dbReference>
<dbReference type="InterPro" id="IPR002182">
    <property type="entry name" value="NB-ARC"/>
</dbReference>
<accession>A0AAV6KE79</accession>
<dbReference type="InterPro" id="IPR057135">
    <property type="entry name" value="At4g27190-like_LRR"/>
</dbReference>
<dbReference type="Gene3D" id="3.40.50.670">
    <property type="match status" value="1"/>
</dbReference>
<dbReference type="PANTHER" id="PTHR33463:SF198">
    <property type="entry name" value="RPP4C3"/>
    <property type="match status" value="1"/>
</dbReference>